<feature type="transmembrane region" description="Helical" evidence="7">
    <location>
        <begin position="102"/>
        <end position="127"/>
    </location>
</feature>
<evidence type="ECO:0000259" key="8">
    <source>
        <dbReference type="Pfam" id="PF00999"/>
    </source>
</evidence>
<evidence type="ECO:0000256" key="6">
    <source>
        <dbReference type="ARBA" id="ARBA00023136"/>
    </source>
</evidence>
<feature type="domain" description="Cation/H+ exchanger transmembrane" evidence="8">
    <location>
        <begin position="20"/>
        <end position="405"/>
    </location>
</feature>
<name>A0ABW4FFJ8_9PSEU</name>
<evidence type="ECO:0000313" key="9">
    <source>
        <dbReference type="EMBL" id="MFD1528436.1"/>
    </source>
</evidence>
<sequence>MDTKVVIAFVLLDVAVVVAAARLAGRLFRRFGQPAVLGEIAAGIALGPTLLGLLPGDLDMLLFPMEVRGALAVIAQLGLVLFMFIVGLEVDMSLIRGRGRAASAVAVSSMVVPFALGAGVAVVLYPLHDTVGDRPVPMLGFVLFLGVAMSITALPVLARILAERGMHRTQVGVLALACAVIDDVMGWVLLAVVVAVAAGGDVAGVARILGLTVVFAVLAFLVLRPLLARMTGWYDRAGRLTPDMLAAVLVGLLLSAFVTEEIGVHAIFGAFVFGAIMPRRGAAGLTREILERLEQVSLLLLLPVFFVVAGLQVDVARVGVAGLWQLGLIMAAAIAGKFLAAMVAARTQRMPRRQATTIGLLMNTRGLTEIVILQVGVQLGLLDQTMFTLMVIMALITTAMTGPLVRITYPDRVIQREIDAADRAEAGDAEAYTVLVALPGERAAEFAELATQLAGREDPVRVVLCRLLPAPPRLEVGSGVTGELAVIAAAGDELRGLVTRLESDGRIRASVIVRFAADPAAELAALAGTIGADLVVAAAPPGRTGTGTGLPRPAGVAGVEVRLGTGSPAAPRVVVLVDGDVGGRAAVRLGSQLALAREDELVVGGAAGKRAARQAAAAIAALRRAGVPVEAADEDAESAAAVLVTAADSEPTGGTDESVTLLRVHADDADQDDELDQVVARIRVAEPAR</sequence>
<dbReference type="EMBL" id="JBHUCP010000003">
    <property type="protein sequence ID" value="MFD1528436.1"/>
    <property type="molecule type" value="Genomic_DNA"/>
</dbReference>
<feature type="transmembrane region" description="Helical" evidence="7">
    <location>
        <begin position="36"/>
        <end position="55"/>
    </location>
</feature>
<comment type="subcellular location">
    <subcellularLocation>
        <location evidence="1">Membrane</location>
        <topology evidence="1">Multi-pass membrane protein</topology>
    </subcellularLocation>
</comment>
<feature type="transmembrane region" description="Helical" evidence="7">
    <location>
        <begin position="387"/>
        <end position="409"/>
    </location>
</feature>
<keyword evidence="6 7" id="KW-0472">Membrane</keyword>
<reference evidence="10" key="1">
    <citation type="journal article" date="2019" name="Int. J. Syst. Evol. Microbiol.">
        <title>The Global Catalogue of Microorganisms (GCM) 10K type strain sequencing project: providing services to taxonomists for standard genome sequencing and annotation.</title>
        <authorList>
            <consortium name="The Broad Institute Genomics Platform"/>
            <consortium name="The Broad Institute Genome Sequencing Center for Infectious Disease"/>
            <person name="Wu L."/>
            <person name="Ma J."/>
        </authorList>
    </citation>
    <scope>NUCLEOTIDE SEQUENCE [LARGE SCALE GENOMIC DNA]</scope>
    <source>
        <strain evidence="10">JCM 12165</strain>
    </source>
</reference>
<dbReference type="Gene3D" id="1.20.1530.20">
    <property type="match status" value="1"/>
</dbReference>
<keyword evidence="10" id="KW-1185">Reference proteome</keyword>
<dbReference type="Proteomes" id="UP001597145">
    <property type="component" value="Unassembled WGS sequence"/>
</dbReference>
<evidence type="ECO:0000256" key="2">
    <source>
        <dbReference type="ARBA" id="ARBA00022448"/>
    </source>
</evidence>
<proteinExistence type="predicted"/>
<dbReference type="InterPro" id="IPR050794">
    <property type="entry name" value="CPA2_transporter"/>
</dbReference>
<dbReference type="InterPro" id="IPR006153">
    <property type="entry name" value="Cation/H_exchanger_TM"/>
</dbReference>
<evidence type="ECO:0000256" key="1">
    <source>
        <dbReference type="ARBA" id="ARBA00004141"/>
    </source>
</evidence>
<feature type="transmembrane region" description="Helical" evidence="7">
    <location>
        <begin position="323"/>
        <end position="345"/>
    </location>
</feature>
<feature type="transmembrane region" description="Helical" evidence="7">
    <location>
        <begin position="67"/>
        <end position="90"/>
    </location>
</feature>
<keyword evidence="4 7" id="KW-1133">Transmembrane helix</keyword>
<evidence type="ECO:0000256" key="3">
    <source>
        <dbReference type="ARBA" id="ARBA00022692"/>
    </source>
</evidence>
<dbReference type="RefSeq" id="WP_343969276.1">
    <property type="nucleotide sequence ID" value="NZ_BAAAJG010000001.1"/>
</dbReference>
<gene>
    <name evidence="9" type="ORF">ACFSCY_03185</name>
</gene>
<keyword evidence="5" id="KW-0406">Ion transport</keyword>
<protein>
    <submittedName>
        <fullName evidence="9">Cation:proton antiporter</fullName>
    </submittedName>
</protein>
<evidence type="ECO:0000256" key="7">
    <source>
        <dbReference type="SAM" id="Phobius"/>
    </source>
</evidence>
<organism evidence="9 10">
    <name type="scientific">Pseudonocardia aurantiaca</name>
    <dbReference type="NCBI Taxonomy" id="75290"/>
    <lineage>
        <taxon>Bacteria</taxon>
        <taxon>Bacillati</taxon>
        <taxon>Actinomycetota</taxon>
        <taxon>Actinomycetes</taxon>
        <taxon>Pseudonocardiales</taxon>
        <taxon>Pseudonocardiaceae</taxon>
        <taxon>Pseudonocardia</taxon>
    </lineage>
</organism>
<accession>A0ABW4FFJ8</accession>
<feature type="transmembrane region" description="Helical" evidence="7">
    <location>
        <begin position="293"/>
        <end position="311"/>
    </location>
</feature>
<feature type="transmembrane region" description="Helical" evidence="7">
    <location>
        <begin position="240"/>
        <end position="258"/>
    </location>
</feature>
<dbReference type="InterPro" id="IPR038770">
    <property type="entry name" value="Na+/solute_symporter_sf"/>
</dbReference>
<feature type="transmembrane region" description="Helical" evidence="7">
    <location>
        <begin position="6"/>
        <end position="24"/>
    </location>
</feature>
<feature type="transmembrane region" description="Helical" evidence="7">
    <location>
        <begin position="264"/>
        <end position="281"/>
    </location>
</feature>
<feature type="transmembrane region" description="Helical" evidence="7">
    <location>
        <begin position="173"/>
        <end position="198"/>
    </location>
</feature>
<feature type="transmembrane region" description="Helical" evidence="7">
    <location>
        <begin position="357"/>
        <end position="381"/>
    </location>
</feature>
<evidence type="ECO:0000256" key="4">
    <source>
        <dbReference type="ARBA" id="ARBA00022989"/>
    </source>
</evidence>
<comment type="caution">
    <text evidence="9">The sequence shown here is derived from an EMBL/GenBank/DDBJ whole genome shotgun (WGS) entry which is preliminary data.</text>
</comment>
<feature type="transmembrane region" description="Helical" evidence="7">
    <location>
        <begin position="204"/>
        <end position="228"/>
    </location>
</feature>
<dbReference type="Pfam" id="PF00999">
    <property type="entry name" value="Na_H_Exchanger"/>
    <property type="match status" value="1"/>
</dbReference>
<keyword evidence="3 7" id="KW-0812">Transmembrane</keyword>
<dbReference type="PANTHER" id="PTHR32468:SF0">
    <property type="entry name" value="K(+)_H(+) ANTIPORTER 1"/>
    <property type="match status" value="1"/>
</dbReference>
<feature type="transmembrane region" description="Helical" evidence="7">
    <location>
        <begin position="139"/>
        <end position="161"/>
    </location>
</feature>
<evidence type="ECO:0000313" key="10">
    <source>
        <dbReference type="Proteomes" id="UP001597145"/>
    </source>
</evidence>
<dbReference type="PANTHER" id="PTHR32468">
    <property type="entry name" value="CATION/H + ANTIPORTER"/>
    <property type="match status" value="1"/>
</dbReference>
<keyword evidence="2" id="KW-0813">Transport</keyword>
<evidence type="ECO:0000256" key="5">
    <source>
        <dbReference type="ARBA" id="ARBA00023065"/>
    </source>
</evidence>